<organism evidence="2 3">
    <name type="scientific">Oryza sativa subsp. japonica</name>
    <name type="common">Rice</name>
    <dbReference type="NCBI Taxonomy" id="39947"/>
    <lineage>
        <taxon>Eukaryota</taxon>
        <taxon>Viridiplantae</taxon>
        <taxon>Streptophyta</taxon>
        <taxon>Embryophyta</taxon>
        <taxon>Tracheophyta</taxon>
        <taxon>Spermatophyta</taxon>
        <taxon>Magnoliopsida</taxon>
        <taxon>Liliopsida</taxon>
        <taxon>Poales</taxon>
        <taxon>Poaceae</taxon>
        <taxon>BOP clade</taxon>
        <taxon>Oryzoideae</taxon>
        <taxon>Oryzeae</taxon>
        <taxon>Oryzinae</taxon>
        <taxon>Oryza</taxon>
        <taxon>Oryza sativa</taxon>
    </lineage>
</organism>
<evidence type="ECO:0000313" key="3">
    <source>
        <dbReference type="Proteomes" id="UP000000763"/>
    </source>
</evidence>
<reference evidence="3" key="1">
    <citation type="journal article" date="2005" name="Nature">
        <title>The map-based sequence of the rice genome.</title>
        <authorList>
            <consortium name="International rice genome sequencing project (IRGSP)"/>
            <person name="Matsumoto T."/>
            <person name="Wu J."/>
            <person name="Kanamori H."/>
            <person name="Katayose Y."/>
            <person name="Fujisawa M."/>
            <person name="Namiki N."/>
            <person name="Mizuno H."/>
            <person name="Yamamoto K."/>
            <person name="Antonio B.A."/>
            <person name="Baba T."/>
            <person name="Sakata K."/>
            <person name="Nagamura Y."/>
            <person name="Aoki H."/>
            <person name="Arikawa K."/>
            <person name="Arita K."/>
            <person name="Bito T."/>
            <person name="Chiden Y."/>
            <person name="Fujitsuka N."/>
            <person name="Fukunaka R."/>
            <person name="Hamada M."/>
            <person name="Harada C."/>
            <person name="Hayashi A."/>
            <person name="Hijishita S."/>
            <person name="Honda M."/>
            <person name="Hosokawa S."/>
            <person name="Ichikawa Y."/>
            <person name="Idonuma A."/>
            <person name="Iijima M."/>
            <person name="Ikeda M."/>
            <person name="Ikeno M."/>
            <person name="Ito K."/>
            <person name="Ito S."/>
            <person name="Ito T."/>
            <person name="Ito Y."/>
            <person name="Ito Y."/>
            <person name="Iwabuchi A."/>
            <person name="Kamiya K."/>
            <person name="Karasawa W."/>
            <person name="Kurita K."/>
            <person name="Katagiri S."/>
            <person name="Kikuta A."/>
            <person name="Kobayashi H."/>
            <person name="Kobayashi N."/>
            <person name="Machita K."/>
            <person name="Maehara T."/>
            <person name="Masukawa M."/>
            <person name="Mizubayashi T."/>
            <person name="Mukai Y."/>
            <person name="Nagasaki H."/>
            <person name="Nagata Y."/>
            <person name="Naito S."/>
            <person name="Nakashima M."/>
            <person name="Nakama Y."/>
            <person name="Nakamichi Y."/>
            <person name="Nakamura M."/>
            <person name="Meguro A."/>
            <person name="Negishi M."/>
            <person name="Ohta I."/>
            <person name="Ohta T."/>
            <person name="Okamoto M."/>
            <person name="Ono N."/>
            <person name="Saji S."/>
            <person name="Sakaguchi M."/>
            <person name="Sakai K."/>
            <person name="Shibata M."/>
            <person name="Shimokawa T."/>
            <person name="Song J."/>
            <person name="Takazaki Y."/>
            <person name="Terasawa K."/>
            <person name="Tsugane M."/>
            <person name="Tsuji K."/>
            <person name="Ueda S."/>
            <person name="Waki K."/>
            <person name="Yamagata H."/>
            <person name="Yamamoto M."/>
            <person name="Yamamoto S."/>
            <person name="Yamane H."/>
            <person name="Yoshiki S."/>
            <person name="Yoshihara R."/>
            <person name="Yukawa K."/>
            <person name="Zhong H."/>
            <person name="Yano M."/>
            <person name="Yuan Q."/>
            <person name="Ouyang S."/>
            <person name="Liu J."/>
            <person name="Jones K.M."/>
            <person name="Gansberger K."/>
            <person name="Moffat K."/>
            <person name="Hill J."/>
            <person name="Bera J."/>
            <person name="Fadrosh D."/>
            <person name="Jin S."/>
            <person name="Johri S."/>
            <person name="Kim M."/>
            <person name="Overton L."/>
            <person name="Reardon M."/>
            <person name="Tsitrin T."/>
            <person name="Vuong H."/>
            <person name="Weaver B."/>
            <person name="Ciecko A."/>
            <person name="Tallon L."/>
            <person name="Jackson J."/>
            <person name="Pai G."/>
            <person name="Aken S.V."/>
            <person name="Utterback T."/>
            <person name="Reidmuller S."/>
            <person name="Feldblyum T."/>
            <person name="Hsiao J."/>
            <person name="Zismann V."/>
            <person name="Iobst S."/>
            <person name="de Vazeille A.R."/>
            <person name="Buell C.R."/>
            <person name="Ying K."/>
            <person name="Li Y."/>
            <person name="Lu T."/>
            <person name="Huang Y."/>
            <person name="Zhao Q."/>
            <person name="Feng Q."/>
            <person name="Zhang L."/>
            <person name="Zhu J."/>
            <person name="Weng Q."/>
            <person name="Mu J."/>
            <person name="Lu Y."/>
            <person name="Fan D."/>
            <person name="Liu Y."/>
            <person name="Guan J."/>
            <person name="Zhang Y."/>
            <person name="Yu S."/>
            <person name="Liu X."/>
            <person name="Zhang Y."/>
            <person name="Hong G."/>
            <person name="Han B."/>
            <person name="Choisne N."/>
            <person name="Demange N."/>
            <person name="Orjeda G."/>
            <person name="Samain S."/>
            <person name="Cattolico L."/>
            <person name="Pelletier E."/>
            <person name="Couloux A."/>
            <person name="Segurens B."/>
            <person name="Wincker P."/>
            <person name="D'Hont A."/>
            <person name="Scarpelli C."/>
            <person name="Weissenbach J."/>
            <person name="Salanoubat M."/>
            <person name="Quetier F."/>
            <person name="Yu Y."/>
            <person name="Kim H.R."/>
            <person name="Rambo T."/>
            <person name="Currie J."/>
            <person name="Collura K."/>
            <person name="Luo M."/>
            <person name="Yang T."/>
            <person name="Ammiraju J.S.S."/>
            <person name="Engler F."/>
            <person name="Soderlund C."/>
            <person name="Wing R.A."/>
            <person name="Palmer L.E."/>
            <person name="de la Bastide M."/>
            <person name="Spiegel L."/>
            <person name="Nascimento L."/>
            <person name="Zutavern T."/>
            <person name="O'Shaughnessy A."/>
            <person name="Dike S."/>
            <person name="Dedhia N."/>
            <person name="Preston R."/>
            <person name="Balija V."/>
            <person name="McCombie W.R."/>
            <person name="Chow T."/>
            <person name="Chen H."/>
            <person name="Chung M."/>
            <person name="Chen C."/>
            <person name="Shaw J."/>
            <person name="Wu H."/>
            <person name="Hsiao K."/>
            <person name="Chao Y."/>
            <person name="Chu M."/>
            <person name="Cheng C."/>
            <person name="Hour A."/>
            <person name="Lee P."/>
            <person name="Lin S."/>
            <person name="Lin Y."/>
            <person name="Liou J."/>
            <person name="Liu S."/>
            <person name="Hsing Y."/>
            <person name="Raghuvanshi S."/>
            <person name="Mohanty A."/>
            <person name="Bharti A.K."/>
            <person name="Gaur A."/>
            <person name="Gupta V."/>
            <person name="Kumar D."/>
            <person name="Ravi V."/>
            <person name="Vij S."/>
            <person name="Kapur A."/>
            <person name="Khurana P."/>
            <person name="Khurana P."/>
            <person name="Khurana J.P."/>
            <person name="Tyagi A.K."/>
            <person name="Gaikwad K."/>
            <person name="Singh A."/>
            <person name="Dalal V."/>
            <person name="Srivastava S."/>
            <person name="Dixit A."/>
            <person name="Pal A.K."/>
            <person name="Ghazi I.A."/>
            <person name="Yadav M."/>
            <person name="Pandit A."/>
            <person name="Bhargava A."/>
            <person name="Sureshbabu K."/>
            <person name="Batra K."/>
            <person name="Sharma T.R."/>
            <person name="Mohapatra T."/>
            <person name="Singh N.K."/>
            <person name="Messing J."/>
            <person name="Nelson A.B."/>
            <person name="Fuks G."/>
            <person name="Kavchok S."/>
            <person name="Keizer G."/>
            <person name="Linton E."/>
            <person name="Llaca V."/>
            <person name="Song R."/>
            <person name="Tanyolac B."/>
            <person name="Young S."/>
            <person name="Ho-Il K."/>
            <person name="Hahn J.H."/>
            <person name="Sangsakoo G."/>
            <person name="Vanavichit A."/>
            <person name="de Mattos Luiz.A.T."/>
            <person name="Zimmer P.D."/>
            <person name="Malone G."/>
            <person name="Dellagostin O."/>
            <person name="de Oliveira A.C."/>
            <person name="Bevan M."/>
            <person name="Bancroft I."/>
            <person name="Minx P."/>
            <person name="Cordum H."/>
            <person name="Wilson R."/>
            <person name="Cheng Z."/>
            <person name="Jin W."/>
            <person name="Jiang J."/>
            <person name="Leong S.A."/>
            <person name="Iwama H."/>
            <person name="Gojobori T."/>
            <person name="Itoh T."/>
            <person name="Niimura Y."/>
            <person name="Fujii Y."/>
            <person name="Habara T."/>
            <person name="Sakai H."/>
            <person name="Sato Y."/>
            <person name="Wilson G."/>
            <person name="Kumar K."/>
            <person name="McCouch S."/>
            <person name="Juretic N."/>
            <person name="Hoen D."/>
            <person name="Wright S."/>
            <person name="Bruskiewich R."/>
            <person name="Bureau T."/>
            <person name="Miyao A."/>
            <person name="Hirochika H."/>
            <person name="Nishikawa T."/>
            <person name="Kadowaki K."/>
            <person name="Sugiura M."/>
            <person name="Burr B."/>
            <person name="Sasaki T."/>
        </authorList>
    </citation>
    <scope>NUCLEOTIDE SEQUENCE [LARGE SCALE GENOMIC DNA]</scope>
    <source>
        <strain evidence="3">cv. Nipponbare</strain>
    </source>
</reference>
<protein>
    <submittedName>
        <fullName evidence="2">Uncharacterized protein</fullName>
    </submittedName>
</protein>
<reference evidence="3" key="2">
    <citation type="journal article" date="2008" name="Nucleic Acids Res.">
        <title>The rice annotation project database (RAP-DB): 2008 update.</title>
        <authorList>
            <consortium name="The rice annotation project (RAP)"/>
        </authorList>
    </citation>
    <scope>GENOME REANNOTATION</scope>
    <source>
        <strain evidence="3">cv. Nipponbare</strain>
    </source>
</reference>
<accession>Q6YXB9</accession>
<gene>
    <name evidence="2" type="primary">OSJNBb0046L23.16</name>
</gene>
<dbReference type="EMBL" id="AP005699">
    <property type="protein sequence ID" value="BAD17532.1"/>
    <property type="molecule type" value="Genomic_DNA"/>
</dbReference>
<sequence>MGAWLPERLGGAAASPHGAARQPGCHCGALSARQRGRRSRSGSSVTGIDASPDGNAKGAGDGEAQAVEAMPPSMGSPLVKTGEEAGGWWNGGVLNQLSWVVVR</sequence>
<dbReference type="Proteomes" id="UP000000763">
    <property type="component" value="Chromosome 2"/>
</dbReference>
<proteinExistence type="predicted"/>
<dbReference type="AlphaFoldDB" id="Q6YXB9"/>
<name>Q6YXB9_ORYSJ</name>
<feature type="region of interest" description="Disordered" evidence="1">
    <location>
        <begin position="1"/>
        <end position="85"/>
    </location>
</feature>
<evidence type="ECO:0000256" key="1">
    <source>
        <dbReference type="SAM" id="MobiDB-lite"/>
    </source>
</evidence>
<evidence type="ECO:0000313" key="2">
    <source>
        <dbReference type="EMBL" id="BAD17532.1"/>
    </source>
</evidence>